<dbReference type="Gene3D" id="1.20.58.60">
    <property type="match status" value="5"/>
</dbReference>
<evidence type="ECO:0000256" key="7">
    <source>
        <dbReference type="SAM" id="Coils"/>
    </source>
</evidence>
<keyword evidence="3" id="KW-0963">Cytoplasm</keyword>
<keyword evidence="2 6" id="KW-0728">SH3 domain</keyword>
<feature type="domain" description="DH" evidence="11">
    <location>
        <begin position="1913"/>
        <end position="2089"/>
    </location>
</feature>
<dbReference type="Gene3D" id="2.30.30.40">
    <property type="entry name" value="SH3 Domains"/>
    <property type="match status" value="1"/>
</dbReference>
<dbReference type="PROSITE" id="PS50010">
    <property type="entry name" value="DH_2"/>
    <property type="match status" value="2"/>
</dbReference>
<dbReference type="SUPFAM" id="SSF52087">
    <property type="entry name" value="CRAL/TRIO domain"/>
    <property type="match status" value="1"/>
</dbReference>
<evidence type="ECO:0000313" key="14">
    <source>
        <dbReference type="Proteomes" id="UP001591681"/>
    </source>
</evidence>
<evidence type="ECO:0000256" key="5">
    <source>
        <dbReference type="ARBA" id="ARBA00022658"/>
    </source>
</evidence>
<dbReference type="SUPFAM" id="SSF46966">
    <property type="entry name" value="Spectrin repeat"/>
    <property type="match status" value="5"/>
</dbReference>
<dbReference type="InterPro" id="IPR051336">
    <property type="entry name" value="RhoGEF_Guanine_NuclExch_SF"/>
</dbReference>
<evidence type="ECO:0000256" key="4">
    <source>
        <dbReference type="ARBA" id="ARBA00022553"/>
    </source>
</evidence>
<dbReference type="InterPro" id="IPR058918">
    <property type="entry name" value="KALRN/TRIO-like_spectrin"/>
</dbReference>
<dbReference type="CDD" id="cd00160">
    <property type="entry name" value="RhoGEF"/>
    <property type="match status" value="2"/>
</dbReference>
<feature type="compositionally biased region" description="Low complexity" evidence="8">
    <location>
        <begin position="2256"/>
        <end position="2265"/>
    </location>
</feature>
<feature type="region of interest" description="Disordered" evidence="8">
    <location>
        <begin position="1837"/>
        <end position="1856"/>
    </location>
</feature>
<evidence type="ECO:0000259" key="9">
    <source>
        <dbReference type="PROSITE" id="PS50002"/>
    </source>
</evidence>
<dbReference type="SMART" id="SM00516">
    <property type="entry name" value="SEC14"/>
    <property type="match status" value="1"/>
</dbReference>
<evidence type="ECO:0000256" key="3">
    <source>
        <dbReference type="ARBA" id="ARBA00022490"/>
    </source>
</evidence>
<feature type="compositionally biased region" description="Polar residues" evidence="8">
    <location>
        <begin position="1606"/>
        <end position="1623"/>
    </location>
</feature>
<feature type="region of interest" description="Disordered" evidence="8">
    <location>
        <begin position="2248"/>
        <end position="2297"/>
    </location>
</feature>
<dbReference type="InterPro" id="IPR036028">
    <property type="entry name" value="SH3-like_dom_sf"/>
</dbReference>
<dbReference type="CDD" id="cd13240">
    <property type="entry name" value="PH1_Kalirin_Trio_like"/>
    <property type="match status" value="1"/>
</dbReference>
<dbReference type="Gene3D" id="2.30.29.30">
    <property type="entry name" value="Pleckstrin-homology domain (PH domain)/Phosphotyrosine-binding domain (PTB)"/>
    <property type="match status" value="2"/>
</dbReference>
<feature type="domain" description="PH" evidence="10">
    <location>
        <begin position="1454"/>
        <end position="1565"/>
    </location>
</feature>
<comment type="caution">
    <text evidence="13">The sequence shown here is derived from an EMBL/GenBank/DDBJ whole genome shotgun (WGS) entry which is preliminary data.</text>
</comment>
<evidence type="ECO:0000256" key="2">
    <source>
        <dbReference type="ARBA" id="ARBA00022443"/>
    </source>
</evidence>
<keyword evidence="4" id="KW-0597">Phosphoprotein</keyword>
<organism evidence="13 14">
    <name type="scientific">Coilia grayii</name>
    <name type="common">Gray's grenadier anchovy</name>
    <dbReference type="NCBI Taxonomy" id="363190"/>
    <lineage>
        <taxon>Eukaryota</taxon>
        <taxon>Metazoa</taxon>
        <taxon>Chordata</taxon>
        <taxon>Craniata</taxon>
        <taxon>Vertebrata</taxon>
        <taxon>Euteleostomi</taxon>
        <taxon>Actinopterygii</taxon>
        <taxon>Neopterygii</taxon>
        <taxon>Teleostei</taxon>
        <taxon>Clupei</taxon>
        <taxon>Clupeiformes</taxon>
        <taxon>Clupeoidei</taxon>
        <taxon>Engraulidae</taxon>
        <taxon>Coilinae</taxon>
        <taxon>Coilia</taxon>
    </lineage>
</organism>
<dbReference type="InterPro" id="IPR047054">
    <property type="entry name" value="Kalirin_TRIO_PH_1"/>
</dbReference>
<dbReference type="FunFam" id="2.30.29.30:FF:000040">
    <property type="entry name" value="Kalirin RhoGEF kinase b"/>
    <property type="match status" value="1"/>
</dbReference>
<evidence type="ECO:0008006" key="15">
    <source>
        <dbReference type="Google" id="ProtNLM"/>
    </source>
</evidence>
<evidence type="ECO:0000256" key="6">
    <source>
        <dbReference type="PROSITE-ProRule" id="PRU00192"/>
    </source>
</evidence>
<dbReference type="Pfam" id="PF16609">
    <property type="entry name" value="SH3-RhoG_link"/>
    <property type="match status" value="1"/>
</dbReference>
<dbReference type="SMART" id="SM00150">
    <property type="entry name" value="SPEC"/>
    <property type="match status" value="6"/>
</dbReference>
<dbReference type="Pfam" id="PF22697">
    <property type="entry name" value="SOS1_NGEF_PH"/>
    <property type="match status" value="2"/>
</dbReference>
<evidence type="ECO:0000259" key="12">
    <source>
        <dbReference type="PROSITE" id="PS50191"/>
    </source>
</evidence>
<keyword evidence="7" id="KW-0175">Coiled coil</keyword>
<dbReference type="InterPro" id="IPR011993">
    <property type="entry name" value="PH-like_dom_sf"/>
</dbReference>
<dbReference type="FunFam" id="1.20.900.10:FF:000001">
    <property type="entry name" value="Guanine nucleotide exchange factor DBS"/>
    <property type="match status" value="1"/>
</dbReference>
<dbReference type="Proteomes" id="UP001591681">
    <property type="component" value="Unassembled WGS sequence"/>
</dbReference>
<name>A0ABD1JES3_9TELE</name>
<dbReference type="InterPro" id="IPR035899">
    <property type="entry name" value="DBL_dom_sf"/>
</dbReference>
<dbReference type="SMART" id="SM00326">
    <property type="entry name" value="SH3"/>
    <property type="match status" value="1"/>
</dbReference>
<dbReference type="CDD" id="cd13241">
    <property type="entry name" value="PH2_Kalirin_Trio_p63RhoGEF"/>
    <property type="match status" value="1"/>
</dbReference>
<feature type="domain" description="SH3" evidence="9">
    <location>
        <begin position="1627"/>
        <end position="1692"/>
    </location>
</feature>
<dbReference type="SUPFAM" id="SSF48065">
    <property type="entry name" value="DBL homology domain (DH-domain)"/>
    <property type="match status" value="2"/>
</dbReference>
<feature type="compositionally biased region" description="Low complexity" evidence="8">
    <location>
        <begin position="1793"/>
        <end position="1807"/>
    </location>
</feature>
<dbReference type="SUPFAM" id="SSF50044">
    <property type="entry name" value="SH3-domain"/>
    <property type="match status" value="1"/>
</dbReference>
<evidence type="ECO:0000313" key="13">
    <source>
        <dbReference type="EMBL" id="KAL2084885.1"/>
    </source>
</evidence>
<dbReference type="PROSITE" id="PS50002">
    <property type="entry name" value="SH3"/>
    <property type="match status" value="1"/>
</dbReference>
<dbReference type="PANTHER" id="PTHR22826:SF104">
    <property type="entry name" value="TRIPLE FUNCTIONAL DOMAIN PROTEIN"/>
    <property type="match status" value="1"/>
</dbReference>
<evidence type="ECO:0000259" key="11">
    <source>
        <dbReference type="PROSITE" id="PS50010"/>
    </source>
</evidence>
<feature type="compositionally biased region" description="Basic and acidic residues" evidence="8">
    <location>
        <begin position="1759"/>
        <end position="1771"/>
    </location>
</feature>
<feature type="region of interest" description="Disordered" evidence="8">
    <location>
        <begin position="1574"/>
        <end position="1623"/>
    </location>
</feature>
<dbReference type="Pfam" id="PF00621">
    <property type="entry name" value="RhoGEF"/>
    <property type="match status" value="2"/>
</dbReference>
<dbReference type="SUPFAM" id="SSF50729">
    <property type="entry name" value="PH domain-like"/>
    <property type="match status" value="2"/>
</dbReference>
<evidence type="ECO:0000256" key="1">
    <source>
        <dbReference type="ARBA" id="ARBA00004496"/>
    </source>
</evidence>
<dbReference type="InterPro" id="IPR018159">
    <property type="entry name" value="Spectrin/alpha-actinin"/>
</dbReference>
<dbReference type="PANTHER" id="PTHR22826">
    <property type="entry name" value="RHO GUANINE EXCHANGE FACTOR-RELATED"/>
    <property type="match status" value="1"/>
</dbReference>
<feature type="compositionally biased region" description="Basic and acidic residues" evidence="8">
    <location>
        <begin position="1591"/>
        <end position="1605"/>
    </location>
</feature>
<dbReference type="Gene3D" id="3.40.525.10">
    <property type="entry name" value="CRAL-TRIO lipid binding domain"/>
    <property type="match status" value="1"/>
</dbReference>
<accession>A0ABD1JES3</accession>
<dbReference type="Pfam" id="PF23323">
    <property type="entry name" value="Spectrin_6"/>
    <property type="match status" value="1"/>
</dbReference>
<dbReference type="FunFam" id="1.20.900.10:FF:000008">
    <property type="entry name" value="rho guanine nucleotide exchange factor 25"/>
    <property type="match status" value="1"/>
</dbReference>
<dbReference type="FunFam" id="1.20.58.60:FF:000023">
    <property type="entry name" value="Kalirin RhoGEF kinase b"/>
    <property type="match status" value="1"/>
</dbReference>
<feature type="compositionally biased region" description="Low complexity" evidence="8">
    <location>
        <begin position="1706"/>
        <end position="1715"/>
    </location>
</feature>
<dbReference type="Pfam" id="PF13716">
    <property type="entry name" value="CRAL_TRIO_2"/>
    <property type="match status" value="1"/>
</dbReference>
<dbReference type="InterPro" id="IPR001849">
    <property type="entry name" value="PH_domain"/>
</dbReference>
<feature type="domain" description="CRAL-TRIO" evidence="12">
    <location>
        <begin position="40"/>
        <end position="185"/>
    </location>
</feature>
<dbReference type="InterPro" id="IPR000219">
    <property type="entry name" value="DH_dom"/>
</dbReference>
<dbReference type="EMBL" id="JBHFQA010000017">
    <property type="protein sequence ID" value="KAL2084885.1"/>
    <property type="molecule type" value="Genomic_DNA"/>
</dbReference>
<dbReference type="SMART" id="SM00233">
    <property type="entry name" value="PH"/>
    <property type="match status" value="2"/>
</dbReference>
<dbReference type="InterPro" id="IPR036865">
    <property type="entry name" value="CRAL-TRIO_dom_sf"/>
</dbReference>
<dbReference type="InterPro" id="IPR002017">
    <property type="entry name" value="Spectrin_repeat"/>
</dbReference>
<reference evidence="13 14" key="1">
    <citation type="submission" date="2024-09" db="EMBL/GenBank/DDBJ databases">
        <title>A chromosome-level genome assembly of Gray's grenadier anchovy, Coilia grayii.</title>
        <authorList>
            <person name="Fu Z."/>
        </authorList>
    </citation>
    <scope>NUCLEOTIDE SEQUENCE [LARGE SCALE GENOMIC DNA]</scope>
    <source>
        <strain evidence="13">G4</strain>
        <tissue evidence="13">Muscle</tissue>
    </source>
</reference>
<evidence type="ECO:0000256" key="8">
    <source>
        <dbReference type="SAM" id="MobiDB-lite"/>
    </source>
</evidence>
<dbReference type="InterPro" id="IPR001452">
    <property type="entry name" value="SH3_domain"/>
</dbReference>
<dbReference type="GO" id="GO:0005085">
    <property type="term" value="F:guanyl-nucleotide exchange factor activity"/>
    <property type="evidence" value="ECO:0007669"/>
    <property type="project" value="UniProtKB-KW"/>
</dbReference>
<dbReference type="InterPro" id="IPR055251">
    <property type="entry name" value="SOS1_NGEF_PH"/>
</dbReference>
<feature type="coiled-coil region" evidence="7">
    <location>
        <begin position="438"/>
        <end position="465"/>
    </location>
</feature>
<dbReference type="PROSITE" id="PS50003">
    <property type="entry name" value="PH_DOMAIN"/>
    <property type="match status" value="1"/>
</dbReference>
<dbReference type="InterPro" id="IPR001251">
    <property type="entry name" value="CRAL-TRIO_dom"/>
</dbReference>
<keyword evidence="5" id="KW-0344">Guanine-nucleotide releasing factor</keyword>
<dbReference type="PROSITE" id="PS50191">
    <property type="entry name" value="CRAL_TRIO"/>
    <property type="match status" value="1"/>
</dbReference>
<sequence length="2297" mass="259689">MATTMNSGSLTDLRDRDVDDSALFYRSGSHRKEPLRAVDVLPILREKVAYLSGGRDRRGGPILTFVAPSDPERLRQEDLRPLLEYLATVPSEEACRHGFTVVVDSRGSRWELIRPLLKTLQECFPRCIHTTLLIKPHTLWLKHRSSLGSATYDFETYMVSVEELGELLDVSQLPPELGGSLAYEHEAWLEQRVAFESFSADAARVLSRLQDVLGPPPIQQQQQQRPLAGEAGSAARRSMEELAVLRSRVTEGELRELESEGRRLLQRLHANDPHCLTARVSAQVERLQDARLHMHQVRQLQKHQDQNLQLRMYEQDVQQMLDWILHNKSLLLSSHSEIGADHQHALELQSDHSHFALSCMDVYVNVSRIMSLGNRLLELGHSSAQQIQQLSAQLEQEWRAFASALDERSCLLESSAAFHHRAEQYLSSVGAWREACAEEKLPSELQDLEEAIQQHQNLYELFSNAYTKVSQEGKVLLERLQRPLAVGGGDSAAPSASLSQTVRAVLEVVHEVLRQQRELETAWQQRKLRLHQRLQLCVFQQDVKQVLDWIEDHGEVFLSKHTGVGRSLQRARALQKRHQDFEEVAQNTFTNAERLLEAAELLGQTGECDPQEIQHAAQQLQQRLQEFAQRVELRRNLLNTSVAFHTHGKEMWVWLEDVQAEIQEEVRAESVEAVEELIGRCDQQQNSREQAATTLNQQGEDLLQQLRSCAVSGGKAPPSSSAAHVRSVLQQVGGVEAQVEDQLRERRGQLELMLTLRTFERDAAQVTSAQCVPQAGEEAEEEGSVEQQLQQFTENTLRLKKRHTHITHQGQQLLLQLRELQSTGVELLCERDVDVAGRVQDLLDFLQQKQVELDSSAEQQKLQLEQTAQLRHLQAQVKQVLGWIRNGESMLNAAVISASSLEEAEQLQREHEQFQHSIEKTHQMALQVQQQAEALLLAEHGEAELIRDCAESVAAHWQQLMLKMEDRLKLVNAAVAFYKTSEQVCGVLESLEEEYQHEEDWCGGGDKLGPTSENDHVTPMISKHLEQKEAFLKACTLARRNADVFLKYLQRCSLHLASEPVHLPSDSAHMPSESAHCTGTQQQVRTILSELLQRENRVLHFWTLRKRRLDQCHQYVMFERTAKQLLDWLHDTGEFYLSTHTSMGSSLQHTRQLLTEHEEFHLSAKQNRDRVAVLLQLADGFREKGHAHTAEIQKWAGLVEHRHGEFWLRLEIRGAALEESLGLSSETTSMSEDVQLELTPTSASGSEVKLREATHELNEEKRKSARRKDFIMAELLQTEKAYVRDLRECMDTYLWEMSCGVGDIPPGIVNKEYIIFGNMQDLYDFHHNIFLKELEKYELLPEDVGHCFVTWADKFQMYVHYCKNKPDSTQLIVEHAGSYFDEIQQRHRLPNSISSYLIKPVQRITKYQLLLKDLLGCCEEGKGEIKDGLEVMLSVPKRANDAMHLSMLEGFPESLESQGELVVQESFQVWDSKSLIRKGRDRHLFLFEMSLVFSKEVKDSTGRSKYQYKSKLMTCELGVTEHVDGDACKFALWAGRAQASDKIVLKASSLESKQVWIRQVREVMQERTVHLRGALRQPLPIPQTSAHARGRREGEGVSSDGDGHSQSDTSIASGSSHSTAESEQVSGGCELALVVRDFSASSGGELSVRRGQRLQLMGATPERPDWCRVRCSEGGGTLEGLVPRCSLYLPLAHCTAANEDLHSSRDSLSVSSPDGGVSGGSPGNRRSGSSLRKWLSSPVRRLSSGRADAHERKSKQRRGRDGARSPREADHVTITTPQEENMEERVRDEVVCSGTLSKSSSSGLQSCGEEEGEEGSEAAPLPPPMAIQQHCLLQEDSQEDKIPPRPSTRLTNPDPPTAEELVSAIQELVKSRMALDEQVDGHNPSCYPGNHTLLSSSPPVPATDERKTAFLKRRHFVLLELVETERDYVRDLSSVVEGYMRKMNEDGVPDDMKGKDKIIFGNIHQIFDWHKDYFLAELERCLENPDRLATLFIKQERRFQMYVVYCQNKPKSEHIVSEYIDTYFESLRQLLGHRLRITDLLIKPVQRIMKYQLLLKDLLKFSQRAGLDCTELEKAVEVMCIVPKRCNDMMNVGRLQGFEGKITAQGQLLLQDGFQVCQAETGPLARMKETHTHTQTGPLARMKERRVFLFEQIIIFSEPLDRRKGFSTPAYLFKNSIKVSGLRLEEAMNSDPGRLVLTSQSPGGTVECFILQALSPAVGRAWRHQISLMLENQRNFLNALTSPIEYQRGHMGGASSGASSSSSSSGGVGVGGGATRSRPPQHPHQPRSPAMGKRPPD</sequence>
<feature type="domain" description="DH" evidence="11">
    <location>
        <begin position="1267"/>
        <end position="1442"/>
    </location>
</feature>
<feature type="region of interest" description="Disordered" evidence="8">
    <location>
        <begin position="1704"/>
        <end position="1823"/>
    </location>
</feature>
<evidence type="ECO:0000259" key="10">
    <source>
        <dbReference type="PROSITE" id="PS50003"/>
    </source>
</evidence>
<gene>
    <name evidence="13" type="ORF">ACEWY4_020403</name>
</gene>
<protein>
    <recommendedName>
        <fullName evidence="15">Non-specific serine/threonine protein kinase</fullName>
    </recommendedName>
</protein>
<dbReference type="SMART" id="SM00325">
    <property type="entry name" value="RhoGEF"/>
    <property type="match status" value="2"/>
</dbReference>
<dbReference type="CDD" id="cd00176">
    <property type="entry name" value="SPEC"/>
    <property type="match status" value="4"/>
</dbReference>
<dbReference type="CDD" id="cd00170">
    <property type="entry name" value="SEC14"/>
    <property type="match status" value="1"/>
</dbReference>
<keyword evidence="14" id="KW-1185">Reference proteome</keyword>
<dbReference type="GO" id="GO:0005737">
    <property type="term" value="C:cytoplasm"/>
    <property type="evidence" value="ECO:0007669"/>
    <property type="project" value="UniProtKB-SubCell"/>
</dbReference>
<proteinExistence type="predicted"/>
<comment type="subcellular location">
    <subcellularLocation>
        <location evidence="1">Cytoplasm</location>
    </subcellularLocation>
</comment>
<dbReference type="Gene3D" id="1.20.900.10">
    <property type="entry name" value="Dbl homology (DH) domain"/>
    <property type="match status" value="2"/>
</dbReference>
<dbReference type="Pfam" id="PF00435">
    <property type="entry name" value="Spectrin"/>
    <property type="match status" value="4"/>
</dbReference>